<accession>A0ABU0ZIL5</accession>
<name>A0ABU0ZIL5_9ACTN</name>
<gene>
    <name evidence="1" type="ORF">RB614_20250</name>
</gene>
<evidence type="ECO:0000313" key="2">
    <source>
        <dbReference type="Proteomes" id="UP001230908"/>
    </source>
</evidence>
<reference evidence="1 2" key="1">
    <citation type="submission" date="2023-08" db="EMBL/GenBank/DDBJ databases">
        <title>Phytohabitans sansha sp. nov., isolated from marine sediment.</title>
        <authorList>
            <person name="Zhao Y."/>
            <person name="Yi K."/>
        </authorList>
    </citation>
    <scope>NUCLEOTIDE SEQUENCE [LARGE SCALE GENOMIC DNA]</scope>
    <source>
        <strain evidence="1 2">ZYX-F-186</strain>
    </source>
</reference>
<sequence>MQRKPTFRALTFTPLANGLDYLDSVVAHLGGKPTKRDLKYAVLHLYSAIEVLLKYRLIREHWTTVVSRMDSADKTKFESGDFESASSLESYDRLVRICGLPLDKEDRKKIETVGKLRNKLQHFGLSATTEEVAATTARALDFLWRFIHEHVVPGAEDDEEAELDDVLDRVRADLGTILSLVTARMKELDPILAQKDVVVDCPACRQSALIVDDTGVPTCAFCYREWVADEAASEYVGATHGLNEHSVLKDGGVWPVYSCVNCSEETLVSGVSIREQEGEHWVCFTCGMSVSLLDLDACTRCGAITDTSGDDGAPMCSSCWAEVIRSD</sequence>
<dbReference type="Proteomes" id="UP001230908">
    <property type="component" value="Unassembled WGS sequence"/>
</dbReference>
<dbReference type="EMBL" id="JAVHUY010000018">
    <property type="protein sequence ID" value="MDQ7906850.1"/>
    <property type="molecule type" value="Genomic_DNA"/>
</dbReference>
<keyword evidence="2" id="KW-1185">Reference proteome</keyword>
<dbReference type="RefSeq" id="WP_308714128.1">
    <property type="nucleotide sequence ID" value="NZ_JAVHUY010000018.1"/>
</dbReference>
<evidence type="ECO:0008006" key="3">
    <source>
        <dbReference type="Google" id="ProtNLM"/>
    </source>
</evidence>
<protein>
    <recommendedName>
        <fullName evidence="3">DUF4145 domain-containing protein</fullName>
    </recommendedName>
</protein>
<proteinExistence type="predicted"/>
<organism evidence="1 2">
    <name type="scientific">Phytohabitans maris</name>
    <dbReference type="NCBI Taxonomy" id="3071409"/>
    <lineage>
        <taxon>Bacteria</taxon>
        <taxon>Bacillati</taxon>
        <taxon>Actinomycetota</taxon>
        <taxon>Actinomycetes</taxon>
        <taxon>Micromonosporales</taxon>
        <taxon>Micromonosporaceae</taxon>
    </lineage>
</organism>
<comment type="caution">
    <text evidence="1">The sequence shown here is derived from an EMBL/GenBank/DDBJ whole genome shotgun (WGS) entry which is preliminary data.</text>
</comment>
<evidence type="ECO:0000313" key="1">
    <source>
        <dbReference type="EMBL" id="MDQ7906850.1"/>
    </source>
</evidence>